<gene>
    <name evidence="2" type="ORF">JF922_22125</name>
</gene>
<dbReference type="Pfam" id="PF09861">
    <property type="entry name" value="Lar_N"/>
    <property type="match status" value="1"/>
</dbReference>
<evidence type="ECO:0000259" key="1">
    <source>
        <dbReference type="Pfam" id="PF09861"/>
    </source>
</evidence>
<dbReference type="AlphaFoldDB" id="A0A934NBD5"/>
<accession>A0A934NBD5</accession>
<evidence type="ECO:0000313" key="2">
    <source>
        <dbReference type="EMBL" id="MBJ7600754.1"/>
    </source>
</evidence>
<organism evidence="2 3">
    <name type="scientific">Candidatus Nephthysia bennettiae</name>
    <dbReference type="NCBI Taxonomy" id="3127016"/>
    <lineage>
        <taxon>Bacteria</taxon>
        <taxon>Bacillati</taxon>
        <taxon>Candidatus Dormiibacterota</taxon>
        <taxon>Candidatus Dormibacteria</taxon>
        <taxon>Candidatus Dormibacterales</taxon>
        <taxon>Candidatus Dormibacteraceae</taxon>
        <taxon>Candidatus Nephthysia</taxon>
    </lineage>
</organism>
<dbReference type="PANTHER" id="PTHR33171">
    <property type="entry name" value="LAR_N DOMAIN-CONTAINING PROTEIN"/>
    <property type="match status" value="1"/>
</dbReference>
<evidence type="ECO:0000313" key="3">
    <source>
        <dbReference type="Proteomes" id="UP000612893"/>
    </source>
</evidence>
<dbReference type="InterPro" id="IPR018657">
    <property type="entry name" value="LarA-like_N"/>
</dbReference>
<comment type="caution">
    <text evidence="2">The sequence shown here is derived from an EMBL/GenBank/DDBJ whole genome shotgun (WGS) entry which is preliminary data.</text>
</comment>
<dbReference type="Proteomes" id="UP000612893">
    <property type="component" value="Unassembled WGS sequence"/>
</dbReference>
<sequence>MSRPGAVVEVDRNTPPTLFHFGEGVRLERLPLGSRILYPPDPIEPLQHPERAIRRALSRPLEDDPLKALLRPGMKLTIAFDDLSLPLPPMAQPDVRQLVLEEVIDMAAEAGVEDLHLIAANSLHRRMNEDELRHIVGDRVFTTFYPDCLYNHDAEDPEGNVYVGKTAEGEEVTLNRRAAESDLVVYVNLTLVPMDGGHKSLATGLGSYRSVRPHHNVRTLLGSRSYMSPGDSALHHSCIRQGQLIEDYVRVFHIETTVNNRPFPSMVGFMQKREFDWTPTDQATYLAVKQFSDLAPPQLKRSVFHAMRAPYGMTSVQSGQVEAVHEQTLKAVNRQLLVEVEGQTDIVTMGVPYLCPYNVNAPMNPVLVACMGLGYMFNFYRGKPVVRQGGVAILTHPCRYEFDSVQHPSYIDFYDEVLSESTDPALVEERWEQRFAEDAWYRQLYRKSYAYHGVHPFYAWYWAAHAMEHLGDVIIVGGERDAVHRLGFKCASTLEDAFEMAEQTVGRYPSVTHLRMPPVLLADVS</sequence>
<dbReference type="PANTHER" id="PTHR33171:SF17">
    <property type="entry name" value="LARA-LIKE N-TERMINAL DOMAIN-CONTAINING PROTEIN"/>
    <property type="match status" value="1"/>
</dbReference>
<dbReference type="EMBL" id="JAEKNR010000217">
    <property type="protein sequence ID" value="MBJ7600754.1"/>
    <property type="molecule type" value="Genomic_DNA"/>
</dbReference>
<reference evidence="2" key="1">
    <citation type="submission" date="2020-10" db="EMBL/GenBank/DDBJ databases">
        <title>Ca. Dormibacterota MAGs.</title>
        <authorList>
            <person name="Montgomery K."/>
        </authorList>
    </citation>
    <scope>NUCLEOTIDE SEQUENCE [LARGE SCALE GENOMIC DNA]</scope>
    <source>
        <strain evidence="2">SC8812_S17_10</strain>
    </source>
</reference>
<keyword evidence="3" id="KW-1185">Reference proteome</keyword>
<dbReference type="InterPro" id="IPR043166">
    <property type="entry name" value="LarA-like_C"/>
</dbReference>
<dbReference type="RefSeq" id="WP_338204711.1">
    <property type="nucleotide sequence ID" value="NZ_JAEKNR010000217.1"/>
</dbReference>
<protein>
    <submittedName>
        <fullName evidence="2">DUF2088 domain-containing protein</fullName>
    </submittedName>
</protein>
<feature type="domain" description="LarA-like N-terminal" evidence="1">
    <location>
        <begin position="38"/>
        <end position="220"/>
    </location>
</feature>
<dbReference type="Gene3D" id="3.90.226.30">
    <property type="match status" value="1"/>
</dbReference>
<proteinExistence type="predicted"/>
<dbReference type="InterPro" id="IPR048068">
    <property type="entry name" value="LarA-like"/>
</dbReference>
<name>A0A934NBD5_9BACT</name>
<dbReference type="Gene3D" id="3.40.50.11440">
    <property type="match status" value="1"/>
</dbReference>